<feature type="region of interest" description="Disordered" evidence="15">
    <location>
        <begin position="572"/>
        <end position="605"/>
    </location>
</feature>
<evidence type="ECO:0000259" key="17">
    <source>
        <dbReference type="Pfam" id="PF01764"/>
    </source>
</evidence>
<dbReference type="SUPFAM" id="SSF53474">
    <property type="entry name" value="alpha/beta-Hydrolases"/>
    <property type="match status" value="1"/>
</dbReference>
<evidence type="ECO:0000256" key="14">
    <source>
        <dbReference type="ARBA" id="ARBA00026104"/>
    </source>
</evidence>
<sequence>MPALKMLGRKWHLGSDDFVFPGLCELLFRTIWTSLLGTACYRYYSYTYSCKTGTLFVRVYLMGMLFLLALGIVVVIVLICNSARGAIYDTHLRKHVPTLIVIKILLIIPEIALNIMGTIWTFTEFIQCSNEHYTMTVVEFLVCFNWVMLCLTIFGFAMVLDPIGSVKTNKNGVPASVTAPADGAPVTVETLTARKITRIWVRRFRWFFCWIIRDEHSHEAFSQIATLFNSLFRNTDLVPSDIITGCILLRVRQKRESREQRRLALLLEQRYKCSSDLNEIFADAPKWMSLHKAKHFLELSMAAYGWPFVMYRYCFSGCFKLARQATCCACVRTKPTIIKGDNCCLCNLAGVKYMSQLSSNDILYCSFKNHIFELPFCVMTDHSTKSIVISVRGSISMRDIFTDLCAVSDKFEGEGIPPDTSAHKGMLMSANYIKKTLEEYTILERAFHQFPEYSLVLTGHSLGAGVSVLLAFMLRPSYPDLKVFAFATPGGLLSRDAALLTDSFVMTVGVGDDFIMRLSVESVEDCRAHMLHVLQNCRLPKYRVFLNGFGYVLFGVPSRHLESTWKEHRLRTPPSFRHRRAASPDLDEALNGPEEATTSNGGGRVSPIIEIDPHNPHAHQLLHENNNLTDTYVDVISRRFAKVQLYTAGRILHITKKKINKEEKKADRKNGRSSNSSPSGAGAPASETFEMRWASCVNDFNELRIMPRMLLDHLPENVHKTVCTVLEEQRTEIGYELSEIHTIE</sequence>
<dbReference type="GO" id="GO:0019369">
    <property type="term" value="P:arachidonate metabolic process"/>
    <property type="evidence" value="ECO:0007669"/>
    <property type="project" value="TreeGrafter"/>
</dbReference>
<dbReference type="InterPro" id="IPR029058">
    <property type="entry name" value="AB_hydrolase_fold"/>
</dbReference>
<dbReference type="AlphaFoldDB" id="A0A8D8Q4N7"/>
<evidence type="ECO:0000256" key="10">
    <source>
        <dbReference type="ARBA" id="ARBA00022989"/>
    </source>
</evidence>
<keyword evidence="4" id="KW-0597">Phosphoprotein</keyword>
<evidence type="ECO:0000256" key="7">
    <source>
        <dbReference type="ARBA" id="ARBA00022801"/>
    </source>
</evidence>
<dbReference type="Gene3D" id="3.40.50.1820">
    <property type="entry name" value="alpha/beta hydrolase"/>
    <property type="match status" value="1"/>
</dbReference>
<comment type="cofactor">
    <cofactor evidence="1">
        <name>Ca(2+)</name>
        <dbReference type="ChEBI" id="CHEBI:29108"/>
    </cofactor>
</comment>
<evidence type="ECO:0000256" key="12">
    <source>
        <dbReference type="ARBA" id="ARBA00023136"/>
    </source>
</evidence>
<evidence type="ECO:0000256" key="16">
    <source>
        <dbReference type="SAM" id="Phobius"/>
    </source>
</evidence>
<dbReference type="PANTHER" id="PTHR45792">
    <property type="entry name" value="DIACYLGLYCEROL LIPASE HOMOLOG-RELATED"/>
    <property type="match status" value="1"/>
</dbReference>
<evidence type="ECO:0000256" key="5">
    <source>
        <dbReference type="ARBA" id="ARBA00022692"/>
    </source>
</evidence>
<keyword evidence="3" id="KW-1003">Cell membrane</keyword>
<keyword evidence="7" id="KW-0378">Hydrolase</keyword>
<feature type="transmembrane region" description="Helical" evidence="16">
    <location>
        <begin position="56"/>
        <end position="79"/>
    </location>
</feature>
<evidence type="ECO:0000256" key="15">
    <source>
        <dbReference type="SAM" id="MobiDB-lite"/>
    </source>
</evidence>
<keyword evidence="9" id="KW-0442">Lipid degradation</keyword>
<protein>
    <recommendedName>
        <fullName evidence="14">sn-1-specific diacylglycerol lipase</fullName>
        <ecNumber evidence="14">3.1.1.116</ecNumber>
    </recommendedName>
</protein>
<dbReference type="GO" id="GO:0046872">
    <property type="term" value="F:metal ion binding"/>
    <property type="evidence" value="ECO:0007669"/>
    <property type="project" value="UniProtKB-KW"/>
</dbReference>
<feature type="transmembrane region" description="Helical" evidence="16">
    <location>
        <begin position="100"/>
        <end position="123"/>
    </location>
</feature>
<dbReference type="GO" id="GO:0004806">
    <property type="term" value="F:triacylglycerol lipase activity"/>
    <property type="evidence" value="ECO:0007669"/>
    <property type="project" value="TreeGrafter"/>
</dbReference>
<keyword evidence="10 16" id="KW-1133">Transmembrane helix</keyword>
<evidence type="ECO:0000313" key="18">
    <source>
        <dbReference type="EMBL" id="CAG6625071.1"/>
    </source>
</evidence>
<dbReference type="EMBL" id="HBUF01058959">
    <property type="protein sequence ID" value="CAG6625071.1"/>
    <property type="molecule type" value="Transcribed_RNA"/>
</dbReference>
<comment type="subcellular location">
    <subcellularLocation>
        <location evidence="2">Cell membrane</location>
        <topology evidence="2">Multi-pass membrane protein</topology>
    </subcellularLocation>
</comment>
<feature type="domain" description="Fungal lipase-type" evidence="17">
    <location>
        <begin position="388"/>
        <end position="518"/>
    </location>
</feature>
<comment type="catalytic activity">
    <reaction evidence="13">
        <text>a 1,2-diacyl-sn-glycerol + H2O = a 2-acylglycerol + a fatty acid + H(+)</text>
        <dbReference type="Rhea" id="RHEA:33275"/>
        <dbReference type="ChEBI" id="CHEBI:15377"/>
        <dbReference type="ChEBI" id="CHEBI:15378"/>
        <dbReference type="ChEBI" id="CHEBI:17389"/>
        <dbReference type="ChEBI" id="CHEBI:17815"/>
        <dbReference type="ChEBI" id="CHEBI:28868"/>
        <dbReference type="EC" id="3.1.1.116"/>
    </reaction>
    <physiologicalReaction direction="left-to-right" evidence="13">
        <dbReference type="Rhea" id="RHEA:33276"/>
    </physiologicalReaction>
</comment>
<evidence type="ECO:0000256" key="11">
    <source>
        <dbReference type="ARBA" id="ARBA00023098"/>
    </source>
</evidence>
<feature type="compositionally biased region" description="Low complexity" evidence="15">
    <location>
        <begin position="672"/>
        <end position="685"/>
    </location>
</feature>
<name>A0A8D8Q4N7_9HEMI</name>
<evidence type="ECO:0000256" key="2">
    <source>
        <dbReference type="ARBA" id="ARBA00004651"/>
    </source>
</evidence>
<evidence type="ECO:0000256" key="4">
    <source>
        <dbReference type="ARBA" id="ARBA00022553"/>
    </source>
</evidence>
<dbReference type="GO" id="GO:0046340">
    <property type="term" value="P:diacylglycerol catabolic process"/>
    <property type="evidence" value="ECO:0007669"/>
    <property type="project" value="TreeGrafter"/>
</dbReference>
<dbReference type="EC" id="3.1.1.116" evidence="14"/>
<dbReference type="GO" id="GO:0022008">
    <property type="term" value="P:neurogenesis"/>
    <property type="evidence" value="ECO:0007669"/>
    <property type="project" value="TreeGrafter"/>
</dbReference>
<dbReference type="InterPro" id="IPR002921">
    <property type="entry name" value="Fungal_lipase-type"/>
</dbReference>
<evidence type="ECO:0000256" key="1">
    <source>
        <dbReference type="ARBA" id="ARBA00001913"/>
    </source>
</evidence>
<accession>A0A8D8Q4N7</accession>
<feature type="region of interest" description="Disordered" evidence="15">
    <location>
        <begin position="662"/>
        <end position="685"/>
    </location>
</feature>
<keyword evidence="12 16" id="KW-0472">Membrane</keyword>
<organism evidence="18">
    <name type="scientific">Cacopsylla melanoneura</name>
    <dbReference type="NCBI Taxonomy" id="428564"/>
    <lineage>
        <taxon>Eukaryota</taxon>
        <taxon>Metazoa</taxon>
        <taxon>Ecdysozoa</taxon>
        <taxon>Arthropoda</taxon>
        <taxon>Hexapoda</taxon>
        <taxon>Insecta</taxon>
        <taxon>Pterygota</taxon>
        <taxon>Neoptera</taxon>
        <taxon>Paraneoptera</taxon>
        <taxon>Hemiptera</taxon>
        <taxon>Sternorrhyncha</taxon>
        <taxon>Psylloidea</taxon>
        <taxon>Psyllidae</taxon>
        <taxon>Psyllinae</taxon>
        <taxon>Cacopsylla</taxon>
    </lineage>
</organism>
<dbReference type="GO" id="GO:0005886">
    <property type="term" value="C:plasma membrane"/>
    <property type="evidence" value="ECO:0007669"/>
    <property type="project" value="UniProtKB-SubCell"/>
</dbReference>
<keyword evidence="5 16" id="KW-0812">Transmembrane</keyword>
<keyword evidence="11" id="KW-0443">Lipid metabolism</keyword>
<keyword evidence="8" id="KW-0106">Calcium</keyword>
<keyword evidence="6" id="KW-0479">Metal-binding</keyword>
<dbReference type="GO" id="GO:0005737">
    <property type="term" value="C:cytoplasm"/>
    <property type="evidence" value="ECO:0007669"/>
    <property type="project" value="TreeGrafter"/>
</dbReference>
<dbReference type="PANTHER" id="PTHR45792:SF2">
    <property type="entry name" value="DIACYLGLYCEROL LIPASE-BETA"/>
    <property type="match status" value="1"/>
</dbReference>
<reference evidence="18" key="1">
    <citation type="submission" date="2021-05" db="EMBL/GenBank/DDBJ databases">
        <authorList>
            <person name="Alioto T."/>
            <person name="Alioto T."/>
            <person name="Gomez Garrido J."/>
        </authorList>
    </citation>
    <scope>NUCLEOTIDE SEQUENCE</scope>
</reference>
<evidence type="ECO:0000256" key="3">
    <source>
        <dbReference type="ARBA" id="ARBA00022475"/>
    </source>
</evidence>
<feature type="transmembrane region" description="Helical" evidence="16">
    <location>
        <begin position="135"/>
        <end position="160"/>
    </location>
</feature>
<dbReference type="InterPro" id="IPR052214">
    <property type="entry name" value="DAG_Lipase-Related"/>
</dbReference>
<evidence type="ECO:0000256" key="6">
    <source>
        <dbReference type="ARBA" id="ARBA00022723"/>
    </source>
</evidence>
<evidence type="ECO:0000256" key="9">
    <source>
        <dbReference type="ARBA" id="ARBA00022963"/>
    </source>
</evidence>
<evidence type="ECO:0000256" key="13">
    <source>
        <dbReference type="ARBA" id="ARBA00024531"/>
    </source>
</evidence>
<proteinExistence type="predicted"/>
<evidence type="ECO:0000256" key="8">
    <source>
        <dbReference type="ARBA" id="ARBA00022837"/>
    </source>
</evidence>
<dbReference type="CDD" id="cd00519">
    <property type="entry name" value="Lipase_3"/>
    <property type="match status" value="1"/>
</dbReference>
<dbReference type="Pfam" id="PF01764">
    <property type="entry name" value="Lipase_3"/>
    <property type="match status" value="1"/>
</dbReference>
<feature type="compositionally biased region" description="Basic residues" evidence="15">
    <location>
        <begin position="572"/>
        <end position="581"/>
    </location>
</feature>